<dbReference type="InterPro" id="IPR011611">
    <property type="entry name" value="PfkB_dom"/>
</dbReference>
<dbReference type="NCBIfam" id="TIGR04382">
    <property type="entry name" value="myo_inos_iolC_N"/>
    <property type="match status" value="1"/>
</dbReference>
<evidence type="ECO:0000259" key="4">
    <source>
        <dbReference type="Pfam" id="PF00294"/>
    </source>
</evidence>
<reference evidence="5 6" key="1">
    <citation type="submission" date="2016-10" db="EMBL/GenBank/DDBJ databases">
        <authorList>
            <person name="Varghese N."/>
            <person name="Submissions S."/>
        </authorList>
    </citation>
    <scope>NUCLEOTIDE SEQUENCE [LARGE SCALE GENOMIC DNA]</scope>
    <source>
        <strain evidence="5 6">DSM 16392</strain>
    </source>
</reference>
<dbReference type="EMBL" id="FOSK01000021">
    <property type="protein sequence ID" value="SFL19711.1"/>
    <property type="molecule type" value="Genomic_DNA"/>
</dbReference>
<dbReference type="InterPro" id="IPR030830">
    <property type="entry name" value="Myo_inos_IolC"/>
</dbReference>
<dbReference type="Gene3D" id="3.40.1190.20">
    <property type="match status" value="1"/>
</dbReference>
<evidence type="ECO:0000256" key="1">
    <source>
        <dbReference type="ARBA" id="ARBA00010688"/>
    </source>
</evidence>
<dbReference type="Proteomes" id="UP000199598">
    <property type="component" value="Unassembled WGS sequence"/>
</dbReference>
<keyword evidence="6" id="KW-1185">Reference proteome</keyword>
<accession>A0A1I4FSR0</accession>
<keyword evidence="3" id="KW-0418">Kinase</keyword>
<dbReference type="InterPro" id="IPR050306">
    <property type="entry name" value="PfkB_Carbo_kinase"/>
</dbReference>
<comment type="caution">
    <text evidence="5">The sequence shown here is derived from an EMBL/GenBank/DDBJ whole genome shotgun (WGS) entry which is preliminary data.</text>
</comment>
<dbReference type="Pfam" id="PF00294">
    <property type="entry name" value="PfkB"/>
    <property type="match status" value="1"/>
</dbReference>
<organism evidence="5 6">
    <name type="scientific">Pseudovibrio ascidiaceicola</name>
    <dbReference type="NCBI Taxonomy" id="285279"/>
    <lineage>
        <taxon>Bacteria</taxon>
        <taxon>Pseudomonadati</taxon>
        <taxon>Pseudomonadota</taxon>
        <taxon>Alphaproteobacteria</taxon>
        <taxon>Hyphomicrobiales</taxon>
        <taxon>Stappiaceae</taxon>
        <taxon>Pseudovibrio</taxon>
    </lineage>
</organism>
<evidence type="ECO:0000313" key="5">
    <source>
        <dbReference type="EMBL" id="SFL19711.1"/>
    </source>
</evidence>
<gene>
    <name evidence="5" type="ORF">SAMN04488518_12119</name>
</gene>
<proteinExistence type="inferred from homology"/>
<dbReference type="CDD" id="cd01166">
    <property type="entry name" value="KdgK"/>
    <property type="match status" value="1"/>
</dbReference>
<dbReference type="RefSeq" id="WP_093524063.1">
    <property type="nucleotide sequence ID" value="NZ_FOSK01000021.1"/>
</dbReference>
<dbReference type="InterPro" id="IPR029056">
    <property type="entry name" value="Ribokinase-like"/>
</dbReference>
<evidence type="ECO:0000256" key="3">
    <source>
        <dbReference type="ARBA" id="ARBA00022777"/>
    </source>
</evidence>
<sequence>MSRLLEKLQGKRYLVVGRAGMDLTPEPAGTSIEDAQTMSVHLGGSAANIAVALRQQACHVSLLTRVSDDAIGRYCVNQLERYGIGHKYVTPIGGEYRNSLALSEARLLDHQTTIYRNGAADFMMSEANVDAVDFSQFDAVVTTGTLLASEPSRTATFYALEKAKTEGLVSIFDIDYRPYSWASAQEATDTYKRMSSLCDVIVGNDEEFGFMAGNMANGPMFAHELANRSDCICIYKMGSKGSTTYTANESFQTGIFTVSAMKPTGAGDAFLGGFLSSLSNGKTLQQSVVRGSACAAIVVSKVGCATAMPDEKELVRFLKQHSISMEETLSSTKD</sequence>
<feature type="domain" description="Carbohydrate kinase PfkB" evidence="4">
    <location>
        <begin position="14"/>
        <end position="310"/>
    </location>
</feature>
<dbReference type="InterPro" id="IPR002173">
    <property type="entry name" value="Carboh/pur_kinase_PfkB_CS"/>
</dbReference>
<protein>
    <submittedName>
        <fullName evidence="5">5-dehydro-2-deoxygluconokinase</fullName>
    </submittedName>
</protein>
<dbReference type="SUPFAM" id="SSF53613">
    <property type="entry name" value="Ribokinase-like"/>
    <property type="match status" value="1"/>
</dbReference>
<dbReference type="PROSITE" id="PS00584">
    <property type="entry name" value="PFKB_KINASES_2"/>
    <property type="match status" value="1"/>
</dbReference>
<keyword evidence="2" id="KW-0808">Transferase</keyword>
<comment type="similarity">
    <text evidence="1">Belongs to the carbohydrate kinase PfkB family.</text>
</comment>
<name>A0A1I4FSR0_9HYPH</name>
<evidence type="ECO:0000313" key="6">
    <source>
        <dbReference type="Proteomes" id="UP000199598"/>
    </source>
</evidence>
<evidence type="ECO:0000256" key="2">
    <source>
        <dbReference type="ARBA" id="ARBA00022679"/>
    </source>
</evidence>
<dbReference type="PANTHER" id="PTHR43085:SF49">
    <property type="entry name" value="5-DEHYDRO-2-DEOXYGLUCONOKINASE"/>
    <property type="match status" value="1"/>
</dbReference>
<dbReference type="PANTHER" id="PTHR43085">
    <property type="entry name" value="HEXOKINASE FAMILY MEMBER"/>
    <property type="match status" value="1"/>
</dbReference>